<name>A0A9P4PPN6_9PLEO</name>
<keyword evidence="3" id="KW-1185">Reference proteome</keyword>
<dbReference type="OrthoDB" id="10349372at2759"/>
<accession>A0A9P4PPN6</accession>
<feature type="region of interest" description="Disordered" evidence="1">
    <location>
        <begin position="108"/>
        <end position="142"/>
    </location>
</feature>
<organism evidence="2 3">
    <name type="scientific">Karstenula rhodostoma CBS 690.94</name>
    <dbReference type="NCBI Taxonomy" id="1392251"/>
    <lineage>
        <taxon>Eukaryota</taxon>
        <taxon>Fungi</taxon>
        <taxon>Dikarya</taxon>
        <taxon>Ascomycota</taxon>
        <taxon>Pezizomycotina</taxon>
        <taxon>Dothideomycetes</taxon>
        <taxon>Pleosporomycetidae</taxon>
        <taxon>Pleosporales</taxon>
        <taxon>Massarineae</taxon>
        <taxon>Didymosphaeriaceae</taxon>
        <taxon>Karstenula</taxon>
    </lineage>
</organism>
<reference evidence="2" key="1">
    <citation type="journal article" date="2020" name="Stud. Mycol.">
        <title>101 Dothideomycetes genomes: a test case for predicting lifestyles and emergence of pathogens.</title>
        <authorList>
            <person name="Haridas S."/>
            <person name="Albert R."/>
            <person name="Binder M."/>
            <person name="Bloem J."/>
            <person name="Labutti K."/>
            <person name="Salamov A."/>
            <person name="Andreopoulos B."/>
            <person name="Baker S."/>
            <person name="Barry K."/>
            <person name="Bills G."/>
            <person name="Bluhm B."/>
            <person name="Cannon C."/>
            <person name="Castanera R."/>
            <person name="Culley D."/>
            <person name="Daum C."/>
            <person name="Ezra D."/>
            <person name="Gonzalez J."/>
            <person name="Henrissat B."/>
            <person name="Kuo A."/>
            <person name="Liang C."/>
            <person name="Lipzen A."/>
            <person name="Lutzoni F."/>
            <person name="Magnuson J."/>
            <person name="Mondo S."/>
            <person name="Nolan M."/>
            <person name="Ohm R."/>
            <person name="Pangilinan J."/>
            <person name="Park H.-J."/>
            <person name="Ramirez L."/>
            <person name="Alfaro M."/>
            <person name="Sun H."/>
            <person name="Tritt A."/>
            <person name="Yoshinaga Y."/>
            <person name="Zwiers L.-H."/>
            <person name="Turgeon B."/>
            <person name="Goodwin S."/>
            <person name="Spatafora J."/>
            <person name="Crous P."/>
            <person name="Grigoriev I."/>
        </authorList>
    </citation>
    <scope>NUCLEOTIDE SEQUENCE</scope>
    <source>
        <strain evidence="2">CBS 690.94</strain>
    </source>
</reference>
<evidence type="ECO:0000256" key="1">
    <source>
        <dbReference type="SAM" id="MobiDB-lite"/>
    </source>
</evidence>
<comment type="caution">
    <text evidence="2">The sequence shown here is derived from an EMBL/GenBank/DDBJ whole genome shotgun (WGS) entry which is preliminary data.</text>
</comment>
<sequence length="217" mass="23812">MQAGMEQAAPKIAQTLWEKGHFVLSTPPARMRAPDALLRSPQGGIGIDSFPPRTTIAHQRVTTPLRSPVAESRIWEPLSRRVQSLTFDRYSAGPPSYSDAVAQQPLVGTGQARSQPRTGPAYRQLAPPSPPNSDGHNASTDVPVKIQSNTMRVWNNPYSMRHEKVKINVTAMMMSSGKYSISIECNGRYIDGGLVGRNVAIETRLSTDMTDRARSDQ</sequence>
<protein>
    <submittedName>
        <fullName evidence="2">Uncharacterized protein</fullName>
    </submittedName>
</protein>
<evidence type="ECO:0000313" key="3">
    <source>
        <dbReference type="Proteomes" id="UP000799764"/>
    </source>
</evidence>
<gene>
    <name evidence="2" type="ORF">P171DRAFT_235079</name>
</gene>
<proteinExistence type="predicted"/>
<dbReference type="Proteomes" id="UP000799764">
    <property type="component" value="Unassembled WGS sequence"/>
</dbReference>
<evidence type="ECO:0000313" key="2">
    <source>
        <dbReference type="EMBL" id="KAF2447945.1"/>
    </source>
</evidence>
<dbReference type="AlphaFoldDB" id="A0A9P4PPN6"/>
<dbReference type="EMBL" id="MU001496">
    <property type="protein sequence ID" value="KAF2447945.1"/>
    <property type="molecule type" value="Genomic_DNA"/>
</dbReference>
<feature type="compositionally biased region" description="Polar residues" evidence="1">
    <location>
        <begin position="132"/>
        <end position="142"/>
    </location>
</feature>